<name>A0A0S3T3F9_PHAAN</name>
<sequence length="228" mass="25144">MSPRSFAVVHGGAELVMPAGRTPRELKKLSDIDDEEGLRFHLPVIMFYRNGSVVEGKDVGKVIRNGLSKALVYYYPLAGRLREGPNRKLMVDCNGEGMLLVEAEADDSLRELGDKILPPCPYMKEFLLDVPGSPRILGTPLLFQVEESRSCVGMAGGPSPIEYFEADRVNLGWQLMRVPVTTPTGCMNACGYMDSHSPDDGEAPLEDMLEEENLEDANLVEVEVKAEQ</sequence>
<organism evidence="3 4">
    <name type="scientific">Vigna angularis var. angularis</name>
    <dbReference type="NCBI Taxonomy" id="157739"/>
    <lineage>
        <taxon>Eukaryota</taxon>
        <taxon>Viridiplantae</taxon>
        <taxon>Streptophyta</taxon>
        <taxon>Embryophyta</taxon>
        <taxon>Tracheophyta</taxon>
        <taxon>Spermatophyta</taxon>
        <taxon>Magnoliopsida</taxon>
        <taxon>eudicotyledons</taxon>
        <taxon>Gunneridae</taxon>
        <taxon>Pentapetalae</taxon>
        <taxon>rosids</taxon>
        <taxon>fabids</taxon>
        <taxon>Fabales</taxon>
        <taxon>Fabaceae</taxon>
        <taxon>Papilionoideae</taxon>
        <taxon>50 kb inversion clade</taxon>
        <taxon>NPAAA clade</taxon>
        <taxon>indigoferoid/millettioid clade</taxon>
        <taxon>Phaseoleae</taxon>
        <taxon>Vigna</taxon>
    </lineage>
</organism>
<dbReference type="EMBL" id="AP015043">
    <property type="protein sequence ID" value="BAT99786.1"/>
    <property type="molecule type" value="Genomic_DNA"/>
</dbReference>
<evidence type="ECO:0000256" key="2">
    <source>
        <dbReference type="ARBA" id="ARBA00022679"/>
    </source>
</evidence>
<dbReference type="Gene3D" id="3.30.559.10">
    <property type="entry name" value="Chloramphenicol acetyltransferase-like domain"/>
    <property type="match status" value="1"/>
</dbReference>
<gene>
    <name evidence="3" type="primary">Vigan.10G129800</name>
    <name evidence="3" type="ORF">VIGAN_10129800</name>
</gene>
<evidence type="ECO:0000256" key="1">
    <source>
        <dbReference type="ARBA" id="ARBA00009861"/>
    </source>
</evidence>
<dbReference type="InterPro" id="IPR023213">
    <property type="entry name" value="CAT-like_dom_sf"/>
</dbReference>
<dbReference type="PANTHER" id="PTHR31147:SF66">
    <property type="entry name" value="OS05G0315700 PROTEIN"/>
    <property type="match status" value="1"/>
</dbReference>
<dbReference type="GO" id="GO:0016740">
    <property type="term" value="F:transferase activity"/>
    <property type="evidence" value="ECO:0007669"/>
    <property type="project" value="UniProtKB-KW"/>
</dbReference>
<comment type="similarity">
    <text evidence="1">Belongs to the plant acyltransferase family.</text>
</comment>
<protein>
    <submittedName>
        <fullName evidence="3">Uncharacterized protein</fullName>
    </submittedName>
</protein>
<dbReference type="Proteomes" id="UP000291084">
    <property type="component" value="Chromosome 10"/>
</dbReference>
<accession>A0A0S3T3F9</accession>
<dbReference type="AlphaFoldDB" id="A0A0S3T3F9"/>
<keyword evidence="2" id="KW-0808">Transferase</keyword>
<dbReference type="Pfam" id="PF02458">
    <property type="entry name" value="Transferase"/>
    <property type="match status" value="1"/>
</dbReference>
<reference evidence="3 4" key="1">
    <citation type="journal article" date="2015" name="Sci. Rep.">
        <title>The power of single molecule real-time sequencing technology in the de novo assembly of a eukaryotic genome.</title>
        <authorList>
            <person name="Sakai H."/>
            <person name="Naito K."/>
            <person name="Ogiso-Tanaka E."/>
            <person name="Takahashi Y."/>
            <person name="Iseki K."/>
            <person name="Muto C."/>
            <person name="Satou K."/>
            <person name="Teruya K."/>
            <person name="Shiroma A."/>
            <person name="Shimoji M."/>
            <person name="Hirano T."/>
            <person name="Itoh T."/>
            <person name="Kaga A."/>
            <person name="Tomooka N."/>
        </authorList>
    </citation>
    <scope>NUCLEOTIDE SEQUENCE [LARGE SCALE GENOMIC DNA]</scope>
    <source>
        <strain evidence="4">cv. Shumari</strain>
    </source>
</reference>
<dbReference type="OrthoDB" id="444127at2759"/>
<evidence type="ECO:0000313" key="4">
    <source>
        <dbReference type="Proteomes" id="UP000291084"/>
    </source>
</evidence>
<evidence type="ECO:0000313" key="3">
    <source>
        <dbReference type="EMBL" id="BAT99786.1"/>
    </source>
</evidence>
<proteinExistence type="inferred from homology"/>
<dbReference type="InterPro" id="IPR050898">
    <property type="entry name" value="Plant_acyltransferase"/>
</dbReference>
<keyword evidence="4" id="KW-1185">Reference proteome</keyword>
<dbReference type="PANTHER" id="PTHR31147">
    <property type="entry name" value="ACYL TRANSFERASE 4"/>
    <property type="match status" value="1"/>
</dbReference>